<comment type="caution">
    <text evidence="4">The sequence shown here is derived from an EMBL/GenBank/DDBJ whole genome shotgun (WGS) entry which is preliminary data.</text>
</comment>
<dbReference type="InterPro" id="IPR001138">
    <property type="entry name" value="Zn2Cys6_DnaBD"/>
</dbReference>
<evidence type="ECO:0008006" key="6">
    <source>
        <dbReference type="Google" id="ProtNLM"/>
    </source>
</evidence>
<dbReference type="AlphaFoldDB" id="A0A9P8WB22"/>
<protein>
    <recommendedName>
        <fullName evidence="6">Zn(2)-C6 fungal-type domain-containing protein</fullName>
    </recommendedName>
</protein>
<name>A0A9P8WB22_9HYPO</name>
<dbReference type="CDD" id="cd00067">
    <property type="entry name" value="GAL4"/>
    <property type="match status" value="1"/>
</dbReference>
<evidence type="ECO:0000313" key="4">
    <source>
        <dbReference type="EMBL" id="KAH6893030.1"/>
    </source>
</evidence>
<dbReference type="Proteomes" id="UP000777438">
    <property type="component" value="Unassembled WGS sequence"/>
</dbReference>
<dbReference type="GO" id="GO:0000981">
    <property type="term" value="F:DNA-binding transcription factor activity, RNA polymerase II-specific"/>
    <property type="evidence" value="ECO:0007669"/>
    <property type="project" value="InterPro"/>
</dbReference>
<dbReference type="GO" id="GO:0045944">
    <property type="term" value="P:positive regulation of transcription by RNA polymerase II"/>
    <property type="evidence" value="ECO:0007669"/>
    <property type="project" value="TreeGrafter"/>
</dbReference>
<dbReference type="OrthoDB" id="5386330at2759"/>
<evidence type="ECO:0000256" key="3">
    <source>
        <dbReference type="SAM" id="MobiDB-lite"/>
    </source>
</evidence>
<feature type="compositionally biased region" description="Low complexity" evidence="3">
    <location>
        <begin position="65"/>
        <end position="82"/>
    </location>
</feature>
<dbReference type="PANTHER" id="PTHR37534:SF17">
    <property type="entry name" value="ZN(2)-C6 FUNGAL-TYPE DOMAIN-CONTAINING PROTEIN"/>
    <property type="match status" value="1"/>
</dbReference>
<dbReference type="GO" id="GO:0008270">
    <property type="term" value="F:zinc ion binding"/>
    <property type="evidence" value="ECO:0007669"/>
    <property type="project" value="InterPro"/>
</dbReference>
<evidence type="ECO:0000256" key="2">
    <source>
        <dbReference type="ARBA" id="ARBA00023242"/>
    </source>
</evidence>
<feature type="region of interest" description="Disordered" evidence="3">
    <location>
        <begin position="60"/>
        <end position="83"/>
    </location>
</feature>
<dbReference type="EMBL" id="JAGPYM010000006">
    <property type="protein sequence ID" value="KAH6893030.1"/>
    <property type="molecule type" value="Genomic_DNA"/>
</dbReference>
<organism evidence="4 5">
    <name type="scientific">Thelonectria olida</name>
    <dbReference type="NCBI Taxonomy" id="1576542"/>
    <lineage>
        <taxon>Eukaryota</taxon>
        <taxon>Fungi</taxon>
        <taxon>Dikarya</taxon>
        <taxon>Ascomycota</taxon>
        <taxon>Pezizomycotina</taxon>
        <taxon>Sordariomycetes</taxon>
        <taxon>Hypocreomycetidae</taxon>
        <taxon>Hypocreales</taxon>
        <taxon>Nectriaceae</taxon>
        <taxon>Thelonectria</taxon>
    </lineage>
</organism>
<keyword evidence="5" id="KW-1185">Reference proteome</keyword>
<feature type="compositionally biased region" description="Acidic residues" evidence="3">
    <location>
        <begin position="113"/>
        <end position="122"/>
    </location>
</feature>
<gene>
    <name evidence="4" type="ORF">B0T10DRAFT_546322</name>
</gene>
<sequence length="489" mass="54014">MQQQDQQQQPKSKPCYNCVKRRIICDRSPARCRKCVKKGLVCPGYGIRYRFAHEFRDPKSGGAGAAVPPAAAPASPGSSSGVEYSGPLTWVEAETVATVSQAVARVGHGGGDGEIEDDDEDSNATTPSSESNSGSERGRSQYGEAITRIDGRIVPRFETETPRTIQLIDAKSRWMFNYFSDRVSPTMLLFDGDSNGYRRHVLPFAVFNPLVQRAVCVAAAFHLLPRRPELKAPAEQGRAAIIQRLREDGLSASGVPVLDDATWATILLLIVGDLVRGDEQVMILYHMLDAFLRARGRHQPATSELDKFLDSQSRLIHTTPRIKFFGEPIVSESSTLSEPSHRPNAAILNTLSGSELPPASLPHAAAYIPLYNEAYRLAMDIYGRRARSASVPVQDSLMAARVDDLHAVLRRVDPTLPGAHVLVWPHFVGAAEAVDEEQRDYFTGQLRYIWRTTGYANVLKAIDSLPGMWEKRGVQRWTTRLPQLSVVVM</sequence>
<feature type="region of interest" description="Disordered" evidence="3">
    <location>
        <begin position="106"/>
        <end position="144"/>
    </location>
</feature>
<dbReference type="GO" id="GO:0000976">
    <property type="term" value="F:transcription cis-regulatory region binding"/>
    <property type="evidence" value="ECO:0007669"/>
    <property type="project" value="TreeGrafter"/>
</dbReference>
<accession>A0A9P8WB22</accession>
<evidence type="ECO:0000313" key="5">
    <source>
        <dbReference type="Proteomes" id="UP000777438"/>
    </source>
</evidence>
<dbReference type="GO" id="GO:0005634">
    <property type="term" value="C:nucleus"/>
    <property type="evidence" value="ECO:0007669"/>
    <property type="project" value="UniProtKB-SubCell"/>
</dbReference>
<evidence type="ECO:0000256" key="1">
    <source>
        <dbReference type="ARBA" id="ARBA00004123"/>
    </source>
</evidence>
<dbReference type="InterPro" id="IPR021858">
    <property type="entry name" value="Fun_TF"/>
</dbReference>
<reference evidence="4 5" key="1">
    <citation type="journal article" date="2021" name="Nat. Commun.">
        <title>Genetic determinants of endophytism in the Arabidopsis root mycobiome.</title>
        <authorList>
            <person name="Mesny F."/>
            <person name="Miyauchi S."/>
            <person name="Thiergart T."/>
            <person name="Pickel B."/>
            <person name="Atanasova L."/>
            <person name="Karlsson M."/>
            <person name="Huettel B."/>
            <person name="Barry K.W."/>
            <person name="Haridas S."/>
            <person name="Chen C."/>
            <person name="Bauer D."/>
            <person name="Andreopoulos W."/>
            <person name="Pangilinan J."/>
            <person name="LaButti K."/>
            <person name="Riley R."/>
            <person name="Lipzen A."/>
            <person name="Clum A."/>
            <person name="Drula E."/>
            <person name="Henrissat B."/>
            <person name="Kohler A."/>
            <person name="Grigoriev I.V."/>
            <person name="Martin F.M."/>
            <person name="Hacquard S."/>
        </authorList>
    </citation>
    <scope>NUCLEOTIDE SEQUENCE [LARGE SCALE GENOMIC DNA]</scope>
    <source>
        <strain evidence="4 5">MPI-CAGE-CH-0241</strain>
    </source>
</reference>
<proteinExistence type="predicted"/>
<dbReference type="PANTHER" id="PTHR37534">
    <property type="entry name" value="TRANSCRIPTIONAL ACTIVATOR PROTEIN UGA3"/>
    <property type="match status" value="1"/>
</dbReference>
<dbReference type="Pfam" id="PF11951">
    <property type="entry name" value="Fungal_trans_2"/>
    <property type="match status" value="2"/>
</dbReference>
<keyword evidence="2" id="KW-0539">Nucleus</keyword>
<comment type="subcellular location">
    <subcellularLocation>
        <location evidence="1">Nucleus</location>
    </subcellularLocation>
</comment>